<name>B9EUS5_ORYSJ</name>
<reference evidence="1" key="2">
    <citation type="submission" date="2008-12" db="EMBL/GenBank/DDBJ databases">
        <title>Improved gene annotation of the rice (Oryza sativa) genomes.</title>
        <authorList>
            <person name="Wang J."/>
            <person name="Li R."/>
            <person name="Fan W."/>
            <person name="Huang Q."/>
            <person name="Zhang J."/>
            <person name="Zhou Y."/>
            <person name="Hu Y."/>
            <person name="Zi S."/>
            <person name="Li J."/>
            <person name="Ni P."/>
            <person name="Zheng H."/>
            <person name="Zhang Y."/>
            <person name="Zhao M."/>
            <person name="Hao Q."/>
            <person name="McDermott J."/>
            <person name="Samudrala R."/>
            <person name="Kristiansen K."/>
            <person name="Wong G.K.-S."/>
        </authorList>
    </citation>
    <scope>NUCLEOTIDE SEQUENCE</scope>
</reference>
<proteinExistence type="predicted"/>
<accession>B9EUS5</accession>
<dbReference type="EMBL" id="CM000138">
    <property type="protein sequence ID" value="EEE55701.1"/>
    <property type="molecule type" value="Genomic_DNA"/>
</dbReference>
<dbReference type="AlphaFoldDB" id="B9EUS5"/>
<sequence>MNCWSQNAENLAAQVKLQSIRLYSSQHATVYCVDGHMQIFLICKEIPQVCSCFLDPLTPDNACSTSIAQPFLATFIHVPSQPMQCYSFRRKDLKIFRGFTTPAGACVKILLH</sequence>
<evidence type="ECO:0000313" key="1">
    <source>
        <dbReference type="EMBL" id="EEE55701.1"/>
    </source>
</evidence>
<gene>
    <name evidence="1" type="ORF">OsJ_04132</name>
</gene>
<organism evidence="1">
    <name type="scientific">Oryza sativa subsp. japonica</name>
    <name type="common">Rice</name>
    <dbReference type="NCBI Taxonomy" id="39947"/>
    <lineage>
        <taxon>Eukaryota</taxon>
        <taxon>Viridiplantae</taxon>
        <taxon>Streptophyta</taxon>
        <taxon>Embryophyta</taxon>
        <taxon>Tracheophyta</taxon>
        <taxon>Spermatophyta</taxon>
        <taxon>Magnoliopsida</taxon>
        <taxon>Liliopsida</taxon>
        <taxon>Poales</taxon>
        <taxon>Poaceae</taxon>
        <taxon>BOP clade</taxon>
        <taxon>Oryzoideae</taxon>
        <taxon>Oryzeae</taxon>
        <taxon>Oryzinae</taxon>
        <taxon>Oryza</taxon>
        <taxon>Oryza sativa</taxon>
    </lineage>
</organism>
<reference evidence="1" key="1">
    <citation type="journal article" date="2005" name="PLoS Biol.">
        <title>The genomes of Oryza sativa: a history of duplications.</title>
        <authorList>
            <person name="Yu J."/>
            <person name="Wang J."/>
            <person name="Lin W."/>
            <person name="Li S."/>
            <person name="Li H."/>
            <person name="Zhou J."/>
            <person name="Ni P."/>
            <person name="Dong W."/>
            <person name="Hu S."/>
            <person name="Zeng C."/>
            <person name="Zhang J."/>
            <person name="Zhang Y."/>
            <person name="Li R."/>
            <person name="Xu Z."/>
            <person name="Li S."/>
            <person name="Li X."/>
            <person name="Zheng H."/>
            <person name="Cong L."/>
            <person name="Lin L."/>
            <person name="Yin J."/>
            <person name="Geng J."/>
            <person name="Li G."/>
            <person name="Shi J."/>
            <person name="Liu J."/>
            <person name="Lv H."/>
            <person name="Li J."/>
            <person name="Wang J."/>
            <person name="Deng Y."/>
            <person name="Ran L."/>
            <person name="Shi X."/>
            <person name="Wang X."/>
            <person name="Wu Q."/>
            <person name="Li C."/>
            <person name="Ren X."/>
            <person name="Wang J."/>
            <person name="Wang X."/>
            <person name="Li D."/>
            <person name="Liu D."/>
            <person name="Zhang X."/>
            <person name="Ji Z."/>
            <person name="Zhao W."/>
            <person name="Sun Y."/>
            <person name="Zhang Z."/>
            <person name="Bao J."/>
            <person name="Han Y."/>
            <person name="Dong L."/>
            <person name="Ji J."/>
            <person name="Chen P."/>
            <person name="Wu S."/>
            <person name="Liu J."/>
            <person name="Xiao Y."/>
            <person name="Bu D."/>
            <person name="Tan J."/>
            <person name="Yang L."/>
            <person name="Ye C."/>
            <person name="Zhang J."/>
            <person name="Xu J."/>
            <person name="Zhou Y."/>
            <person name="Yu Y."/>
            <person name="Zhang B."/>
            <person name="Zhuang S."/>
            <person name="Wei H."/>
            <person name="Liu B."/>
            <person name="Lei M."/>
            <person name="Yu H."/>
            <person name="Li Y."/>
            <person name="Xu H."/>
            <person name="Wei S."/>
            <person name="He X."/>
            <person name="Fang L."/>
            <person name="Zhang Z."/>
            <person name="Zhang Y."/>
            <person name="Huang X."/>
            <person name="Su Z."/>
            <person name="Tong W."/>
            <person name="Li J."/>
            <person name="Tong Z."/>
            <person name="Li S."/>
            <person name="Ye J."/>
            <person name="Wang L."/>
            <person name="Fang L."/>
            <person name="Lei T."/>
            <person name="Chen C."/>
            <person name="Chen H."/>
            <person name="Xu Z."/>
            <person name="Li H."/>
            <person name="Huang H."/>
            <person name="Zhang F."/>
            <person name="Xu H."/>
            <person name="Li N."/>
            <person name="Zhao C."/>
            <person name="Li S."/>
            <person name="Dong L."/>
            <person name="Huang Y."/>
            <person name="Li L."/>
            <person name="Xi Y."/>
            <person name="Qi Q."/>
            <person name="Li W."/>
            <person name="Zhang B."/>
            <person name="Hu W."/>
            <person name="Zhang Y."/>
            <person name="Tian X."/>
            <person name="Jiao Y."/>
            <person name="Liang X."/>
            <person name="Jin J."/>
            <person name="Gao L."/>
            <person name="Zheng W."/>
            <person name="Hao B."/>
            <person name="Liu S."/>
            <person name="Wang W."/>
            <person name="Yuan L."/>
            <person name="Cao M."/>
            <person name="McDermott J."/>
            <person name="Samudrala R."/>
            <person name="Wang J."/>
            <person name="Wong G.K."/>
            <person name="Yang H."/>
        </authorList>
    </citation>
    <scope>NUCLEOTIDE SEQUENCE [LARGE SCALE GENOMIC DNA]</scope>
</reference>
<protein>
    <submittedName>
        <fullName evidence="1">Uncharacterized protein</fullName>
    </submittedName>
</protein>
<dbReference type="Proteomes" id="UP000007752">
    <property type="component" value="Chromosome 1"/>
</dbReference>